<dbReference type="InterPro" id="IPR015943">
    <property type="entry name" value="WD40/YVTN_repeat-like_dom_sf"/>
</dbReference>
<dbReference type="Pfam" id="PF13360">
    <property type="entry name" value="PQQ_2"/>
    <property type="match status" value="3"/>
</dbReference>
<gene>
    <name evidence="3" type="ORF">CRI94_16430</name>
</gene>
<dbReference type="InterPro" id="IPR002372">
    <property type="entry name" value="PQQ_rpt_dom"/>
</dbReference>
<dbReference type="Gene3D" id="2.130.10.10">
    <property type="entry name" value="YVTN repeat-like/Quinoprotein amine dehydrogenase"/>
    <property type="match status" value="2"/>
</dbReference>
<dbReference type="AlphaFoldDB" id="A0A2A8CTS1"/>
<feature type="domain" description="Pyrrolo-quinoline quinone repeat" evidence="2">
    <location>
        <begin position="496"/>
        <end position="586"/>
    </location>
</feature>
<organism evidence="3 4">
    <name type="scientific">Longibacter salinarum</name>
    <dbReference type="NCBI Taxonomy" id="1850348"/>
    <lineage>
        <taxon>Bacteria</taxon>
        <taxon>Pseudomonadati</taxon>
        <taxon>Rhodothermota</taxon>
        <taxon>Rhodothermia</taxon>
        <taxon>Rhodothermales</taxon>
        <taxon>Salisaetaceae</taxon>
        <taxon>Longibacter</taxon>
    </lineage>
</organism>
<protein>
    <recommendedName>
        <fullName evidence="2">Pyrrolo-quinoline quinone repeat domain-containing protein</fullName>
    </recommendedName>
</protein>
<dbReference type="RefSeq" id="WP_098078675.1">
    <property type="nucleotide sequence ID" value="NZ_PDEQ01000011.1"/>
</dbReference>
<sequence length="588" mass="65265">MPDRPLADLPSLKDELAETRELLQRLNAKKDEIDSSRYERLASRYQETLDTCKTAIETLTEEGETRKLELENRLAHQQDLVEEAKEELDEVTSLHEAGALDDDTYREDRRRLRRKKRTAEKEASSIDRQLREINFYLTETGDVSYTKSRVRGRVKGIVDGVKQLLPRGMQHVGTLVSESLEGWSMPVSRRAGLIIGATLLGISLAAWFGSSVTVTNGADGSAYRGSIARTGYYDAPGPDLRTGEAPVVRWMFTPPPTSEADEGYDLAFSPISVQDGVAYAGHRDGNLYAVDTNTGQRIWNFQTGDAVFTAPAISGENVYIGSLDGRLYSLNAQSGDKIWEFDTGSRIFASPVVHDGVIYVAGEESGTTYALDTDTGQELWRFETDERIVSTLAYRDGRVYVTSHYRGNDMYKTRVTTIEAASGSEIWTHIIDHRSASLSAPVVDSDHVYISGAYGEMLAISVDTGERAWSFSTEGEIRTSPAVDDTRVYIANEGQKTVHALASDTGEEIWRFDTEAEVSTPISIANGRAYIASQAGRLYALDAESGRWIWEHEIEGNIFWSAPTVANRTIYLADVQGTLYAFSDTDRE</sequence>
<dbReference type="PANTHER" id="PTHR34512">
    <property type="entry name" value="CELL SURFACE PROTEIN"/>
    <property type="match status" value="1"/>
</dbReference>
<proteinExistence type="predicted"/>
<feature type="coiled-coil region" evidence="1">
    <location>
        <begin position="9"/>
        <end position="129"/>
    </location>
</feature>
<keyword evidence="1" id="KW-0175">Coiled coil</keyword>
<dbReference type="Proteomes" id="UP000220102">
    <property type="component" value="Unassembled WGS sequence"/>
</dbReference>
<dbReference type="SMART" id="SM00564">
    <property type="entry name" value="PQQ"/>
    <property type="match status" value="7"/>
</dbReference>
<dbReference type="InterPro" id="IPR011047">
    <property type="entry name" value="Quinoprotein_ADH-like_sf"/>
</dbReference>
<name>A0A2A8CTS1_9BACT</name>
<accession>A0A2A8CTS1</accession>
<dbReference type="PANTHER" id="PTHR34512:SF30">
    <property type="entry name" value="OUTER MEMBRANE PROTEIN ASSEMBLY FACTOR BAMB"/>
    <property type="match status" value="1"/>
</dbReference>
<evidence type="ECO:0000313" key="3">
    <source>
        <dbReference type="EMBL" id="PEN11176.1"/>
    </source>
</evidence>
<keyword evidence="4" id="KW-1185">Reference proteome</keyword>
<feature type="domain" description="Pyrrolo-quinoline quinone repeat" evidence="2">
    <location>
        <begin position="272"/>
        <end position="344"/>
    </location>
</feature>
<evidence type="ECO:0000313" key="4">
    <source>
        <dbReference type="Proteomes" id="UP000220102"/>
    </source>
</evidence>
<feature type="domain" description="Pyrrolo-quinoline quinone repeat" evidence="2">
    <location>
        <begin position="351"/>
        <end position="428"/>
    </location>
</feature>
<reference evidence="3 4" key="1">
    <citation type="submission" date="2017-10" db="EMBL/GenBank/DDBJ databases">
        <title>Draft genome of Longibacter Salinarum.</title>
        <authorList>
            <person name="Goh K.M."/>
            <person name="Shamsir M.S."/>
            <person name="Lim S.W."/>
        </authorList>
    </citation>
    <scope>NUCLEOTIDE SEQUENCE [LARGE SCALE GENOMIC DNA]</scope>
    <source>
        <strain evidence="3 4">KCTC 52045</strain>
    </source>
</reference>
<evidence type="ECO:0000259" key="2">
    <source>
        <dbReference type="Pfam" id="PF13360"/>
    </source>
</evidence>
<dbReference type="InterPro" id="IPR018391">
    <property type="entry name" value="PQQ_b-propeller_rpt"/>
</dbReference>
<evidence type="ECO:0000256" key="1">
    <source>
        <dbReference type="SAM" id="Coils"/>
    </source>
</evidence>
<comment type="caution">
    <text evidence="3">The sequence shown here is derived from an EMBL/GenBank/DDBJ whole genome shotgun (WGS) entry which is preliminary data.</text>
</comment>
<dbReference type="EMBL" id="PDEQ01000011">
    <property type="protein sequence ID" value="PEN11176.1"/>
    <property type="molecule type" value="Genomic_DNA"/>
</dbReference>
<dbReference type="SUPFAM" id="SSF50998">
    <property type="entry name" value="Quinoprotein alcohol dehydrogenase-like"/>
    <property type="match status" value="2"/>
</dbReference>